<accession>A0A139W8X2</accession>
<dbReference type="OMA" id="QENMISE"/>
<dbReference type="GO" id="GO:0009378">
    <property type="term" value="F:four-way junction helicase activity"/>
    <property type="evidence" value="ECO:0000318"/>
    <property type="project" value="GO_Central"/>
</dbReference>
<reference evidence="1 2" key="2">
    <citation type="journal article" date="2010" name="Nucleic Acids Res.">
        <title>BeetleBase in 2010: revisions to provide comprehensive genomic information for Tribolium castaneum.</title>
        <authorList>
            <person name="Kim H.S."/>
            <person name="Murphy T."/>
            <person name="Xia J."/>
            <person name="Caragea D."/>
            <person name="Park Y."/>
            <person name="Beeman R.W."/>
            <person name="Lorenzen M.D."/>
            <person name="Butcher S."/>
            <person name="Manak J.R."/>
            <person name="Brown S.J."/>
        </authorList>
    </citation>
    <scope>NUCLEOTIDE SEQUENCE [LARGE SCALE GENOMIC DNA]</scope>
    <source>
        <strain evidence="1 2">Georgia GA2</strain>
    </source>
</reference>
<name>A0A139W8X2_TRICA</name>
<sequence length="5403" mass="649382">MGDRLGTPRQLIYSEDEKTFRQRPYHAEYTSSRLITEVKQRRARLVLGWVTAWEHRVPLPPFLFYNALNKILGQLIYSEDEKTFKQRPYHAEYTSSRLITEVKQRRARQRPYHAEYTSSRLITEVKQRRARLVLGWVTAWEHRVPLPPFLFYNALNKILGQLIYSEDEKTFKQRPYHAEYTSSRLITEVKQRRARLVLGWVTAWEHRVPLPPFLFYNALNKILGQLIYSEDEKTFRQRPYHAEYTSSRLITEVKQRRARQRPYHAEYTSSRLITEVKQRRARLVLGWVTAWEHRVPLPPFLFYNALNKILGQLIYSEDEKTFKQRPYHAEYTSSRLITEVKQRRARLVLGWVTAWEHRVPLPPFLFYNALNKILGQLIYSEDEKTFRQRPYHAEYTSSRLITEVKQRRARLVLGWVTAWEHRVPLPPFLFYNALNKILGQLIYSEDEKTFRQRPYHAEYTSSRLITEVKQRRARLVLGWVTAWEHRVPLPPFLFYNALNKILGQLIYSEDEKTFRQRPYHAEYTSSRLITEVKQRRARQRPYHAEYTSSRLITEVKQRRARLVLGWVTAWEHRVPLPPFLFYNALNKILGQLMSFENEKTFRQRPYHAEYTSSRLITEVKQRRARLVLGWVTAWEHRVPLPPFLFYNALNKILGQLIYSEDEKTFKQRPYHAEYTSSRLITEVKQRRARLLIYSEDEKTFKQRPYHAEYTSSRLITEVKQRRARLVLGWVTAWEHRVPLPPFLFYNALNKILGQLIYSEDEKTFRQRPYHAEYTSSRLITEVKQRRARLVLGWVTAWEHRLIYSEDEKTFKQRPYHAEYTSSRLITEVKQRRARLVLGWVTAWEHRVPLPPFLFYNALNKILGQLIYSEDEKTFRQRPYHAEYTSSRLITEVKQRRARLVLGWVTAWEHRVPLPPFLFYNALNKILGQLMSFENEKTFRQRPYHAEYTSSRLITEVKQRRARLVLGWVTAWEHRVPLPPFLFYNALNKILGQLIYSEDEKTFRQRPYHAEYTSSRLITEVKQRRARLVLGWVTAWEHRVPLPPFLFYNALNKILGQLIYSEDEKTFKQRPYHAEYTSSRLITEVKQRRARLVLGWVTAWEHRVPLPPFLFYNALNKILGQLMSFENEKTFRQRPYHAEYTSSRLITEVKQRRARLVLGWVTAWEHRVPLPPFLFYNALNKILGQLIYSEDEKTFRQRPYHAEYTSSRLITEVKQRRARLVLGWVTAWEHRVPLPPFLFYNALNKILGQLMSFENEKTFRQRPYHAEYTSSRLITEVKQRRARLVLGWVTAWEHRVPLPPFLFYNALNKILGQLIYSEDEKTFKQRPYHAEYTSSRLITEVKQRRARLVLGWVTAWEHRVPLPPFLFYNALNKILGQLIYSENEKTFKQRQYHAEYTSSRLITEVKQRRARLVLGWVTAWEHRVPLPPFLFYNALNKILGQLIYSEDEKTFRQRPYHAEYTSSRLITEVKQRRARLVLGWVTAWEHRVPLPPFLFYNALNKILGQLIYSEDEKTFKQRPYHAEYTSSRLITEVKQRRARLVLGWVTAWEHRVPLPPFLFYNALNKILGQLMSFENEKTFRQRPYHAEYTSSRLITEVKQRRARLVLGWVTAWEHRVPLPPFLFYNALNKILGQLMSFENEKTFRQRPYHAEYTSSRLITEVKQRRARLVLGWVTAWEHRVPLPPFLFYNALNKILGQLIYSEDEKTFRQRPYHAEYTSSRLITEVKQRRARLVLGWVTAWEHRVPLPPFLFYNALNNILGQLMSFENEKTFRQRPYHAEYTSSRLITEVKQRRARLVLGWVTAWEHRVPLPPFLFYNALNKILGQLIYSEDEKTFRQRPYHAEYTSSRLITEVKQRRARQRPYHAEYTSSRLITEVKQRRARLVLGWVTAWEHRVPLPPFLFYNALNKILGQLIYSEDEKTFKQRPYHAEYTSSRLITEVKQRRARQRPYHAEYTSSRLITEVKQRRARLVLGWVTAWEHRVPLPPFLFYNALNKILGQLIYSEDEKTFRQRPYHAEYTSSRLITEVKQRRARLVLGWVTAWEHRVPLPPFLFYNALNKILGQLMSFENEKTFRQRPYHAEYTSSRLITEVKQRRARLVLGWVTAWEHRVPLPPFLFYNALNKILGQLIYSEDEKTFRQRPYHAEYTSSRLITEVKQRRARLVLGWVTAWEHRVPLPPFLFYNALNKILGQLIYSEDEKTFKQRPYHAEYTSSRLITEVKQRRARQRPYHAEYTSSRLITEVKQRRARLVLGWVTAWEHRVPLPPFLFYNALNKILGQLISSEAEKIFRQRPYHAEYTSSRLITEVKQRRARQRPYHAEYTSSRLITEVKQRRARLVLGWVTAWEHRVPLPPFLFYNALNKILGQLMSFENEKTFRQRPYHAEYTSSRLITEVKQRRARLVLGWVTAWEHRVPLPPFLFYNALNKILGQLIYSEDEKTFKQRPYHAEYTSSRLITEVKQRRARQRPYHAEYTSSRLITEVKQRRARLVLGWVTAWEHRVPLPPFLFYNALNKILGQLIYSENEKTFKQRPYHAEYTSSRLITEVKQRRARLVLGWVTAWEHRVPLPPFLFYNALNKILGQLMSFENEKTFRQRPYHAEYTSSRLITEVKQRRARLVLGWVTAWEHRVPLPPFLFYNALNKILGQLIYSEDEKTFRQRPYHAEYTSSRLITEVKQRRARQRPYHAEYTSSRLITEVKQRRARLVLGWVTAWEHRVPLPPFLFYNALNKILGQLMSFENEKTFRQRPYHAEYTSSRLITEVKQRRARLVLGWVTAWEHRVPLPPFLFYNALNKILGQLIYSEDEKTFRQRPYHAEYTSSRLITEVKQRRARLVLGWVTAWEHRVPLPPFLFYNALNKILGQLIYSEDEKTFKQRPYHAEYTSSRLITEVKQRRARQRPYHAEYTSSRLITEVKQRRARLVLGWVTAWEHRVPLPPFLFYNALNKILGQLIYSEDEKTFRQRPYHAEYTSSRLITEVKQRRARLVLGWVTAWEHRVPLPPFLFYNALNKILGQLMSFENEKTFRQRPYHAEYTSSRLITEVKQRRARLVLGWVTAWEHRVPLPPFLFYNALNKILGQLIYSEDEKTFKQRPYHAEYTSSRLITEVKQRRARLVLGGVTAWEHRVPLPPFLFYNALNKILGQLIYSEDEKTFKQRPYHAEYTSSRLITEVKQRRARLVLGWVTAWEHRVPLPPFLFYNALNKILGQLIYSEDEKTFKQRPYHAEYTSSRLITEVKQRRARQRPYHAEYTSSRLITEVKQRRARLVLGWVTAWEHRVPLPPFLFYNALNKILGQLIYSEDEKTFRQRPYHAEYTSSRLITEVKQRRARLVLGWVTAWEHRVPLPPFLFYNALNKILGQLIYSEDEKTFRQRPYHAEYTSSRLITEVKQRRARQRPYHAEYTSSRLITEVKQRRARLVLGWVTAWEHRVPLPPFLFYNALNKILGQLIYSEDEKTFRQRPYHAEYTSSRLITEVKQRRARLVLGWVTAWEHRVPLPPFLFYNALNKILGQLIYSEDEKTFRQRPYHAEYTSSRLITEVKQRRARLVLGWVTAWEHRVPLPPFLFYNALNKILGQLIYSEDEKTFRQRPYHAEYTSSRLITEVKQRRARQRPYHAEYTSSRLITEVKQRRARLVLGWVTAWEHRVPLPPFLFYNALNKILGQLMSFENEKTFRQRPYHAEYTSSRLITEVKQRRARLVLGWVTAWEHRVPLPPFLFYNALNKILGQLIYSEDEKTFKQRPYHAEYTSSRLITEVKQRRARLVLGWVTAWEHRVPLPPFLFYNVLNKILGQLIYSEDEKTFRQRPYHAEYTSSRLITEVKQRRARLVLGWVTAWEHRVPLPPFLFYNALNKILGQLIYSEDEKTFRQRPYHAEYTSSRLITEVKQRRARQRPYHAEYTSSRLITEVKQRRARLVLGWVTAWEHRVPLPPFLFYNALNKILGQLIYSEDEKTFRQRPYHAEYTSSRLITEVKQRRARLVLGWVTAWEHRVPLPPFLFYNALNKILGQLMSFENEKTFRQRPYHAEYTSSRLITEVKQRRARLVLGWVTAWEHRVPLPPFLFYNALNKILGQLMSFENEKTFRQRPYHAEYTSSRLITEVKQRRARLVLGWVTAWEHRVPLPPFLFYNALNKILGQLIYSEDEKTFRQRPYHAEYTSSRLITEVKQRRARQRPYHAEYTSSRLITEVKQRRARLVLGWVTAWEHRVPLPPFLFYNALNKILGQLMSFENEKTFRQRPYHAEYTSSRLITEVKQRRARLVLGWVTAWEHRVPLPPFLFYNALNKILGQLIYSEDEKTFKQRPYHAEYTSSRLITEVKQRRARLVLGWVTAWEHRVPLPPFLFYNALNKILGQLMSFENEKTFRQRPYHAEYTSSRLITEVKQRRARLVLGWVTAWEHRVPLPPFLFYNALNKILGQLMSFENEKTFRQRPYHAEYTSSRLITEVKQRRARLVLGWVTAWEHRVPLPPFLFYNALNKILGQLIYSEDEKTFKQRPYHAEYTSSRLITEVKQRRARLVLGWVTAWEHRVPLPPFLFYNALNKILGQLIYSEDEKTFRQRPYHAEYTSSRLITEVKQRRARQRPYHAEYTSSRLITEVKQRRARLVLGWVTAWEHRVPLPPFLFYNALNKILGQLMSFENEKTFRQRPYHAEYTSSRLITEVKQRRARLVLGWVTAWEHRVPLPPFLFYNALNKILGQLIYSEDEKTFKQRPYHAEYTSSRLITEVKQRRARQRPYHAEYTSSRLITEVKQRRARLVLGWVTAWEHRVPLPPFLFYNALNKILGQLIYSENEKTFKQRQYHAEYTSSRLITEVKQRRARLVLGWVTAWEHRVPLPPFLFYNALNKILGQLIYSEDEKTFRQRPYHAEYTSSRLITEVKQRRARLVLGWVTAWEHRVPLPPFLFYNALNKILGQLIYSEDEKTFRQRPYHAEYTSSRLITEVKQRRARLVLGWVTAWEHRVPLPPFLFYNALNKILGQLMSFENEKTFRQRPYHAEYTSSRLITEVKQRRARLVLGWVTAWEHRVPLPPFLFYNALNKILGQLIYSEDEKTFRQRPYHAEYTSSRLITEVKQRRARLVLGWVTAWEHRVPLPPFLFYNALNKILGQLIYSEDEKTFKQRPYHAEYTSSRLITEVKQRRARLVLGWVTAWEHRVPLPPFLFYNALNKILGQLMSFENEKTFRQRPYHAEYTSSRLITEVKQRRARLVLGWVTAWEHRVPLPPFLFYNALNKILGQLIYSEDEKTFRQRPYHAEYTSSRLITEVKQRRARLVLGWVTAWEHRVPLPPFLFYNALNKILGQLMSFENEKTFRQRPYHAEYTSSRLITEVKQRRARLVLGWVTAWEHRVPLPPFLFYNALNKILGQLIYSEDEKTFKQRPYHAEYTSSRLITEVKQRRARVVLGWVTAWEHRVPLPPFLFYNA</sequence>
<dbReference type="PANTHER" id="PTHR33796:SF1">
    <property type="entry name" value="HOLLIDAY JUNCTION BRANCH MIGRATION COMPLEX SUBUNIT RUVA"/>
    <property type="match status" value="1"/>
</dbReference>
<gene>
    <name evidence="1" type="primary">AUGUSTUS-3.0.2_31950</name>
    <name evidence="1" type="ORF">TcasGA2_TC031950</name>
</gene>
<proteinExistence type="predicted"/>
<evidence type="ECO:0000313" key="1">
    <source>
        <dbReference type="EMBL" id="KXZ75725.1"/>
    </source>
</evidence>
<organism evidence="1 2">
    <name type="scientific">Tribolium castaneum</name>
    <name type="common">Red flour beetle</name>
    <dbReference type="NCBI Taxonomy" id="7070"/>
    <lineage>
        <taxon>Eukaryota</taxon>
        <taxon>Metazoa</taxon>
        <taxon>Ecdysozoa</taxon>
        <taxon>Arthropoda</taxon>
        <taxon>Hexapoda</taxon>
        <taxon>Insecta</taxon>
        <taxon>Pterygota</taxon>
        <taxon>Neoptera</taxon>
        <taxon>Endopterygota</taxon>
        <taxon>Coleoptera</taxon>
        <taxon>Polyphaga</taxon>
        <taxon>Cucujiformia</taxon>
        <taxon>Tenebrionidae</taxon>
        <taxon>Tenebrionidae incertae sedis</taxon>
        <taxon>Tribolium</taxon>
    </lineage>
</organism>
<dbReference type="GO" id="GO:0006974">
    <property type="term" value="P:DNA damage response"/>
    <property type="evidence" value="ECO:0000318"/>
    <property type="project" value="GO_Central"/>
</dbReference>
<dbReference type="PANTHER" id="PTHR33796">
    <property type="entry name" value="HOLLIDAY JUNCTION ATP-DEPENDENT DNA HELICASE RUVA"/>
    <property type="match status" value="1"/>
</dbReference>
<protein>
    <submittedName>
        <fullName evidence="1">Uncharacterized protein</fullName>
    </submittedName>
</protein>
<reference evidence="1 2" key="1">
    <citation type="journal article" date="2008" name="Nature">
        <title>The genome of the model beetle and pest Tribolium castaneum.</title>
        <authorList>
            <consortium name="Tribolium Genome Sequencing Consortium"/>
            <person name="Richards S."/>
            <person name="Gibbs R.A."/>
            <person name="Weinstock G.M."/>
            <person name="Brown S.J."/>
            <person name="Denell R."/>
            <person name="Beeman R.W."/>
            <person name="Gibbs R."/>
            <person name="Beeman R.W."/>
            <person name="Brown S.J."/>
            <person name="Bucher G."/>
            <person name="Friedrich M."/>
            <person name="Grimmelikhuijzen C.J."/>
            <person name="Klingler M."/>
            <person name="Lorenzen M."/>
            <person name="Richards S."/>
            <person name="Roth S."/>
            <person name="Schroder R."/>
            <person name="Tautz D."/>
            <person name="Zdobnov E.M."/>
            <person name="Muzny D."/>
            <person name="Gibbs R.A."/>
            <person name="Weinstock G.M."/>
            <person name="Attaway T."/>
            <person name="Bell S."/>
            <person name="Buhay C.J."/>
            <person name="Chandrabose M.N."/>
            <person name="Chavez D."/>
            <person name="Clerk-Blankenburg K.P."/>
            <person name="Cree A."/>
            <person name="Dao M."/>
            <person name="Davis C."/>
            <person name="Chacko J."/>
            <person name="Dinh H."/>
            <person name="Dugan-Rocha S."/>
            <person name="Fowler G."/>
            <person name="Garner T.T."/>
            <person name="Garnes J."/>
            <person name="Gnirke A."/>
            <person name="Hawes A."/>
            <person name="Hernandez J."/>
            <person name="Hines S."/>
            <person name="Holder M."/>
            <person name="Hume J."/>
            <person name="Jhangiani S.N."/>
            <person name="Joshi V."/>
            <person name="Khan Z.M."/>
            <person name="Jackson L."/>
            <person name="Kovar C."/>
            <person name="Kowis A."/>
            <person name="Lee S."/>
            <person name="Lewis L.R."/>
            <person name="Margolis J."/>
            <person name="Morgan M."/>
            <person name="Nazareth L.V."/>
            <person name="Nguyen N."/>
            <person name="Okwuonu G."/>
            <person name="Parker D."/>
            <person name="Richards S."/>
            <person name="Ruiz S.J."/>
            <person name="Santibanez J."/>
            <person name="Savard J."/>
            <person name="Scherer S.E."/>
            <person name="Schneider B."/>
            <person name="Sodergren E."/>
            <person name="Tautz D."/>
            <person name="Vattahil S."/>
            <person name="Villasana D."/>
            <person name="White C.S."/>
            <person name="Wright R."/>
            <person name="Park Y."/>
            <person name="Beeman R.W."/>
            <person name="Lord J."/>
            <person name="Oppert B."/>
            <person name="Lorenzen M."/>
            <person name="Brown S."/>
            <person name="Wang L."/>
            <person name="Savard J."/>
            <person name="Tautz D."/>
            <person name="Richards S."/>
            <person name="Weinstock G."/>
            <person name="Gibbs R.A."/>
            <person name="Liu Y."/>
            <person name="Worley K."/>
            <person name="Weinstock G."/>
            <person name="Elsik C.G."/>
            <person name="Reese J.T."/>
            <person name="Elhaik E."/>
            <person name="Landan G."/>
            <person name="Graur D."/>
            <person name="Arensburger P."/>
            <person name="Atkinson P."/>
            <person name="Beeman R.W."/>
            <person name="Beidler J."/>
            <person name="Brown S.J."/>
            <person name="Demuth J.P."/>
            <person name="Drury D.W."/>
            <person name="Du Y.Z."/>
            <person name="Fujiwara H."/>
            <person name="Lorenzen M."/>
            <person name="Maselli V."/>
            <person name="Osanai M."/>
            <person name="Park Y."/>
            <person name="Robertson H.M."/>
            <person name="Tu Z."/>
            <person name="Wang J.J."/>
            <person name="Wang S."/>
            <person name="Richards S."/>
            <person name="Song H."/>
            <person name="Zhang L."/>
            <person name="Sodergren E."/>
            <person name="Werner D."/>
            <person name="Stanke M."/>
            <person name="Morgenstern B."/>
            <person name="Solovyev V."/>
            <person name="Kosarev P."/>
            <person name="Brown G."/>
            <person name="Chen H.C."/>
            <person name="Ermolaeva O."/>
            <person name="Hlavina W."/>
            <person name="Kapustin Y."/>
            <person name="Kiryutin B."/>
            <person name="Kitts P."/>
            <person name="Maglott D."/>
            <person name="Pruitt K."/>
            <person name="Sapojnikov V."/>
            <person name="Souvorov A."/>
            <person name="Mackey A.J."/>
            <person name="Waterhouse R.M."/>
            <person name="Wyder S."/>
            <person name="Zdobnov E.M."/>
            <person name="Zdobnov E.M."/>
            <person name="Wyder S."/>
            <person name="Kriventseva E.V."/>
            <person name="Kadowaki T."/>
            <person name="Bork P."/>
            <person name="Aranda M."/>
            <person name="Bao R."/>
            <person name="Beermann A."/>
            <person name="Berns N."/>
            <person name="Bolognesi R."/>
            <person name="Bonneton F."/>
            <person name="Bopp D."/>
            <person name="Brown S.J."/>
            <person name="Bucher G."/>
            <person name="Butts T."/>
            <person name="Chaumot A."/>
            <person name="Denell R.E."/>
            <person name="Ferrier D.E."/>
            <person name="Friedrich M."/>
            <person name="Gordon C.M."/>
            <person name="Jindra M."/>
            <person name="Klingler M."/>
            <person name="Lan Q."/>
            <person name="Lattorff H.M."/>
            <person name="Laudet V."/>
            <person name="von Levetsow C."/>
            <person name="Liu Z."/>
            <person name="Lutz R."/>
            <person name="Lynch J.A."/>
            <person name="da Fonseca R.N."/>
            <person name="Posnien N."/>
            <person name="Reuter R."/>
            <person name="Roth S."/>
            <person name="Savard J."/>
            <person name="Schinko J.B."/>
            <person name="Schmitt C."/>
            <person name="Schoppmeier M."/>
            <person name="Schroder R."/>
            <person name="Shippy T.D."/>
            <person name="Simonnet F."/>
            <person name="Marques-Souza H."/>
            <person name="Tautz D."/>
            <person name="Tomoyasu Y."/>
            <person name="Trauner J."/>
            <person name="Van der Zee M."/>
            <person name="Vervoort M."/>
            <person name="Wittkopp N."/>
            <person name="Wimmer E.A."/>
            <person name="Yang X."/>
            <person name="Jones A.K."/>
            <person name="Sattelle D.B."/>
            <person name="Ebert P.R."/>
            <person name="Nelson D."/>
            <person name="Scott J.G."/>
            <person name="Beeman R.W."/>
            <person name="Muthukrishnan S."/>
            <person name="Kramer K.J."/>
            <person name="Arakane Y."/>
            <person name="Beeman R.W."/>
            <person name="Zhu Q."/>
            <person name="Hogenkamp D."/>
            <person name="Dixit R."/>
            <person name="Oppert B."/>
            <person name="Jiang H."/>
            <person name="Zou Z."/>
            <person name="Marshall J."/>
            <person name="Elpidina E."/>
            <person name="Vinokurov K."/>
            <person name="Oppert C."/>
            <person name="Zou Z."/>
            <person name="Evans J."/>
            <person name="Lu Z."/>
            <person name="Zhao P."/>
            <person name="Sumathipala N."/>
            <person name="Altincicek B."/>
            <person name="Vilcinskas A."/>
            <person name="Williams M."/>
            <person name="Hultmark D."/>
            <person name="Hetru C."/>
            <person name="Jiang H."/>
            <person name="Grimmelikhuijzen C.J."/>
            <person name="Hauser F."/>
            <person name="Cazzamali G."/>
            <person name="Williamson M."/>
            <person name="Park Y."/>
            <person name="Li B."/>
            <person name="Tanaka Y."/>
            <person name="Predel R."/>
            <person name="Neupert S."/>
            <person name="Schachtner J."/>
            <person name="Verleyen P."/>
            <person name="Raible F."/>
            <person name="Bork P."/>
            <person name="Friedrich M."/>
            <person name="Walden K.K."/>
            <person name="Robertson H.M."/>
            <person name="Angeli S."/>
            <person name="Foret S."/>
            <person name="Bucher G."/>
            <person name="Schuetz S."/>
            <person name="Maleszka R."/>
            <person name="Wimmer E.A."/>
            <person name="Beeman R.W."/>
            <person name="Lorenzen M."/>
            <person name="Tomoyasu Y."/>
            <person name="Miller S.C."/>
            <person name="Grossmann D."/>
            <person name="Bucher G."/>
        </authorList>
    </citation>
    <scope>NUCLEOTIDE SEQUENCE [LARGE SCALE GENOMIC DNA]</scope>
    <source>
        <strain evidence="1 2">Georgia GA2</strain>
    </source>
</reference>
<dbReference type="EMBL" id="KQ972928">
    <property type="protein sequence ID" value="KXZ75725.1"/>
    <property type="molecule type" value="Genomic_DNA"/>
</dbReference>
<evidence type="ECO:0000313" key="2">
    <source>
        <dbReference type="Proteomes" id="UP000007266"/>
    </source>
</evidence>
<keyword evidence="2" id="KW-1185">Reference proteome</keyword>
<dbReference type="InParanoid" id="A0A139W8X2"/>
<dbReference type="Proteomes" id="UP000007266">
    <property type="component" value="Unassembled WGS sequence"/>
</dbReference>